<proteinExistence type="inferred from homology"/>
<feature type="chain" id="PRO_5037486478" evidence="2">
    <location>
        <begin position="24"/>
        <end position="323"/>
    </location>
</feature>
<evidence type="ECO:0000256" key="1">
    <source>
        <dbReference type="ARBA" id="ARBA00006987"/>
    </source>
</evidence>
<comment type="caution">
    <text evidence="3">The sequence shown here is derived from an EMBL/GenBank/DDBJ whole genome shotgun (WGS) entry which is preliminary data.</text>
</comment>
<dbReference type="InterPro" id="IPR005064">
    <property type="entry name" value="BUG"/>
</dbReference>
<accession>A0A953T6Z7</accession>
<dbReference type="EMBL" id="JAHXRI010000006">
    <property type="protein sequence ID" value="MBZ1350269.1"/>
    <property type="molecule type" value="Genomic_DNA"/>
</dbReference>
<organism evidence="3 4">
    <name type="scientific">Zwartia hollandica</name>
    <dbReference type="NCBI Taxonomy" id="324606"/>
    <lineage>
        <taxon>Bacteria</taxon>
        <taxon>Pseudomonadati</taxon>
        <taxon>Pseudomonadota</taxon>
        <taxon>Betaproteobacteria</taxon>
        <taxon>Burkholderiales</taxon>
        <taxon>Alcaligenaceae</taxon>
        <taxon>Zwartia</taxon>
    </lineage>
</organism>
<dbReference type="Gene3D" id="3.40.190.10">
    <property type="entry name" value="Periplasmic binding protein-like II"/>
    <property type="match status" value="1"/>
</dbReference>
<dbReference type="PANTHER" id="PTHR42928">
    <property type="entry name" value="TRICARBOXYLATE-BINDING PROTEIN"/>
    <property type="match status" value="1"/>
</dbReference>
<comment type="similarity">
    <text evidence="1">Belongs to the UPF0065 (bug) family.</text>
</comment>
<dbReference type="PIRSF" id="PIRSF017082">
    <property type="entry name" value="YflP"/>
    <property type="match status" value="1"/>
</dbReference>
<keyword evidence="2" id="KW-0732">Signal</keyword>
<evidence type="ECO:0000313" key="4">
    <source>
        <dbReference type="Proteomes" id="UP000739565"/>
    </source>
</evidence>
<keyword evidence="4" id="KW-1185">Reference proteome</keyword>
<dbReference type="Proteomes" id="UP000739565">
    <property type="component" value="Unassembled WGS sequence"/>
</dbReference>
<name>A0A953T6Z7_9BURK</name>
<evidence type="ECO:0000256" key="2">
    <source>
        <dbReference type="SAM" id="SignalP"/>
    </source>
</evidence>
<dbReference type="AlphaFoldDB" id="A0A953T6Z7"/>
<gene>
    <name evidence="3" type="ORF">KZZ10_06380</name>
</gene>
<dbReference type="SUPFAM" id="SSF53850">
    <property type="entry name" value="Periplasmic binding protein-like II"/>
    <property type="match status" value="1"/>
</dbReference>
<dbReference type="CDD" id="cd07012">
    <property type="entry name" value="PBP2_Bug_TTT"/>
    <property type="match status" value="1"/>
</dbReference>
<dbReference type="InterPro" id="IPR042100">
    <property type="entry name" value="Bug_dom1"/>
</dbReference>
<dbReference type="Gene3D" id="3.40.190.150">
    <property type="entry name" value="Bordetella uptake gene, domain 1"/>
    <property type="match status" value="1"/>
</dbReference>
<dbReference type="PANTHER" id="PTHR42928:SF5">
    <property type="entry name" value="BLR1237 PROTEIN"/>
    <property type="match status" value="1"/>
</dbReference>
<feature type="signal peptide" evidence="2">
    <location>
        <begin position="1"/>
        <end position="23"/>
    </location>
</feature>
<dbReference type="Pfam" id="PF03401">
    <property type="entry name" value="TctC"/>
    <property type="match status" value="1"/>
</dbReference>
<protein>
    <submittedName>
        <fullName evidence="3">Tripartite tricarboxylate transporter substrate binding protein</fullName>
    </submittedName>
</protein>
<dbReference type="RefSeq" id="WP_259660651.1">
    <property type="nucleotide sequence ID" value="NZ_JAHXRI010000006.1"/>
</dbReference>
<evidence type="ECO:0000313" key="3">
    <source>
        <dbReference type="EMBL" id="MBZ1350269.1"/>
    </source>
</evidence>
<sequence length="323" mass="33734">MKKMFKTLLIASALSAASALTYAQDYPNKAIRMIVPLAAGSAVDNAARILTAKMGQNMGQAIVIENIAGSSGLIGADRLAKSAPDGYTLGGVNDSVLTMIPHIYPNMPWNALKDFDPVSLVGTIEWGIVVPPNSPYKTLAELLAAAKANPGKMNYGSGGNGSPQHIAMALLTQRAGVTMTHVPYKGATPAAVAAAAGQVDVSYQGLGTVTGLIAGGKLKLLAVSTPERLPQYPDTPTVSQAGTKDFLFNSWFAIVAPAGTPNDIVAKLNVEIQKALSDPETRKKIVDLGVTIRGTGAQEFGAATKKQYELYGKLIRDNGIKAD</sequence>
<reference evidence="3" key="1">
    <citation type="submission" date="2021-07" db="EMBL/GenBank/DDBJ databases">
        <title>New genus and species of the family Alcaligenaceae.</title>
        <authorList>
            <person name="Hahn M.W."/>
        </authorList>
    </citation>
    <scope>NUCLEOTIDE SEQUENCE</scope>
    <source>
        <strain evidence="3">LF4-65</strain>
    </source>
</reference>